<dbReference type="GO" id="GO:0004421">
    <property type="term" value="F:hydroxymethylglutaryl-CoA synthase activity"/>
    <property type="evidence" value="ECO:0007669"/>
    <property type="project" value="UniProtKB-EC"/>
</dbReference>
<keyword evidence="4 11" id="KW-0808">Transferase</keyword>
<keyword evidence="6 11" id="KW-0756">Sterol biosynthesis</keyword>
<feature type="active site" description="Acyl-thioester intermediate" evidence="9">
    <location>
        <position position="124"/>
    </location>
</feature>
<dbReference type="FunFam" id="3.40.47.10:FF:000008">
    <property type="entry name" value="3-hydroxy-3-methylglutaryl coenzyme A synthase"/>
    <property type="match status" value="1"/>
</dbReference>
<keyword evidence="11" id="KW-1207">Sterol metabolism</keyword>
<dbReference type="EC" id="2.3.3.10" evidence="3 11"/>
<accession>A0A8R1DGF0</accession>
<keyword evidence="5 11" id="KW-0752">Steroid biosynthesis</keyword>
<comment type="pathway">
    <text evidence="1 11">Metabolic intermediate biosynthesis; (R)-mevalonate biosynthesis; (R)-mevalonate from acetyl-CoA: step 2/3.</text>
</comment>
<dbReference type="AlphaFoldDB" id="A0A8R1DGF0"/>
<keyword evidence="11" id="KW-0753">Steroid metabolism</keyword>
<dbReference type="InterPro" id="IPR016039">
    <property type="entry name" value="Thiolase-like"/>
</dbReference>
<feature type="active site" description="Proton donor/acceptor" evidence="9">
    <location>
        <position position="92"/>
    </location>
</feature>
<dbReference type="Proteomes" id="UP000005237">
    <property type="component" value="Unassembled WGS sequence"/>
</dbReference>
<dbReference type="CDD" id="cd00827">
    <property type="entry name" value="init_cond_enzymes"/>
    <property type="match status" value="1"/>
</dbReference>
<keyword evidence="15" id="KW-1185">Reference proteome</keyword>
<dbReference type="PROSITE" id="PS01226">
    <property type="entry name" value="HMG_COA_SYNTHASE"/>
    <property type="match status" value="1"/>
</dbReference>
<evidence type="ECO:0000259" key="13">
    <source>
        <dbReference type="Pfam" id="PF08540"/>
    </source>
</evidence>
<dbReference type="InterPro" id="IPR000590">
    <property type="entry name" value="HMG_CoA_synt_AS"/>
</dbReference>
<keyword evidence="11" id="KW-0444">Lipid biosynthesis</keyword>
<feature type="binding site" evidence="10">
    <location>
        <position position="262"/>
    </location>
    <ligand>
        <name>CoA</name>
        <dbReference type="ChEBI" id="CHEBI:57287"/>
    </ligand>
</feature>
<evidence type="ECO:0000256" key="10">
    <source>
        <dbReference type="PIRSR" id="PIRSR610122-2"/>
    </source>
</evidence>
<dbReference type="Pfam" id="PF01154">
    <property type="entry name" value="HMG_CoA_synt_N"/>
    <property type="match status" value="1"/>
</dbReference>
<evidence type="ECO:0000256" key="11">
    <source>
        <dbReference type="RuleBase" id="RU364071"/>
    </source>
</evidence>
<dbReference type="NCBIfam" id="TIGR01833">
    <property type="entry name" value="HMG-CoA-S_euk"/>
    <property type="match status" value="1"/>
</dbReference>
<evidence type="ECO:0000256" key="9">
    <source>
        <dbReference type="PIRSR" id="PIRSR610122-1"/>
    </source>
</evidence>
<comment type="function">
    <text evidence="8">This enzyme condenses acetyl-CoA with acetoacetyl-CoA to form HMG-CoA, which is the substrate for HMG-CoA reductase.</text>
</comment>
<dbReference type="InterPro" id="IPR013528">
    <property type="entry name" value="HMG_CoA_synth_N"/>
</dbReference>
<evidence type="ECO:0000256" key="8">
    <source>
        <dbReference type="ARBA" id="ARBA00056639"/>
    </source>
</evidence>
<evidence type="ECO:0000256" key="5">
    <source>
        <dbReference type="ARBA" id="ARBA00022955"/>
    </source>
</evidence>
<evidence type="ECO:0000256" key="4">
    <source>
        <dbReference type="ARBA" id="ARBA00022679"/>
    </source>
</evidence>
<dbReference type="OMA" id="DDAYNWI"/>
<evidence type="ECO:0000259" key="12">
    <source>
        <dbReference type="Pfam" id="PF01154"/>
    </source>
</evidence>
<dbReference type="InterPro" id="IPR010122">
    <property type="entry name" value="HMG_CoA_synthase_euk"/>
</dbReference>
<evidence type="ECO:0000256" key="6">
    <source>
        <dbReference type="ARBA" id="ARBA00023011"/>
    </source>
</evidence>
<feature type="binding site" evidence="10">
    <location>
        <position position="219"/>
    </location>
    <ligand>
        <name>CoA</name>
        <dbReference type="ChEBI" id="CHEBI:57287"/>
    </ligand>
</feature>
<comment type="similarity">
    <text evidence="2 11">Belongs to the thiolase-like superfamily. HMG-CoA synthase family.</text>
</comment>
<name>A0A8R1DGF0_CAEJA</name>
<dbReference type="Gene3D" id="3.40.47.10">
    <property type="match status" value="1"/>
</dbReference>
<organism evidence="14 15">
    <name type="scientific">Caenorhabditis japonica</name>
    <dbReference type="NCBI Taxonomy" id="281687"/>
    <lineage>
        <taxon>Eukaryota</taxon>
        <taxon>Metazoa</taxon>
        <taxon>Ecdysozoa</taxon>
        <taxon>Nematoda</taxon>
        <taxon>Chromadorea</taxon>
        <taxon>Rhabditida</taxon>
        <taxon>Rhabditina</taxon>
        <taxon>Rhabditomorpha</taxon>
        <taxon>Rhabditoidea</taxon>
        <taxon>Rhabditidae</taxon>
        <taxon>Peloderinae</taxon>
        <taxon>Caenorhabditis</taxon>
    </lineage>
</organism>
<dbReference type="EnsemblMetazoa" id="CJA01400a.1">
    <property type="protein sequence ID" value="CJA01400a.1"/>
    <property type="gene ID" value="WBGene00120604"/>
</dbReference>
<feature type="domain" description="Hydroxymethylglutaryl-coenzyme A synthase N-terminal" evidence="12">
    <location>
        <begin position="12"/>
        <end position="181"/>
    </location>
</feature>
<proteinExistence type="inferred from homology"/>
<dbReference type="GO" id="GO:0010142">
    <property type="term" value="P:farnesyl diphosphate biosynthetic process, mevalonate pathway"/>
    <property type="evidence" value="ECO:0007669"/>
    <property type="project" value="InterPro"/>
</dbReference>
<dbReference type="GO" id="GO:0016126">
    <property type="term" value="P:sterol biosynthetic process"/>
    <property type="evidence" value="ECO:0007669"/>
    <property type="project" value="UniProtKB-KW"/>
</dbReference>
<reference evidence="14" key="2">
    <citation type="submission" date="2022-06" db="UniProtKB">
        <authorList>
            <consortium name="EnsemblMetazoa"/>
        </authorList>
    </citation>
    <scope>IDENTIFICATION</scope>
    <source>
        <strain evidence="14">DF5081</strain>
    </source>
</reference>
<evidence type="ECO:0000313" key="14">
    <source>
        <dbReference type="EnsemblMetazoa" id="CJA01400a.1"/>
    </source>
</evidence>
<evidence type="ECO:0000256" key="1">
    <source>
        <dbReference type="ARBA" id="ARBA00005218"/>
    </source>
</evidence>
<dbReference type="GO" id="GO:0006084">
    <property type="term" value="P:acetyl-CoA metabolic process"/>
    <property type="evidence" value="ECO:0007669"/>
    <property type="project" value="InterPro"/>
</dbReference>
<keyword evidence="11" id="KW-0443">Lipid metabolism</keyword>
<reference evidence="15" key="1">
    <citation type="submission" date="2010-08" db="EMBL/GenBank/DDBJ databases">
        <authorList>
            <consortium name="Caenorhabditis japonica Sequencing Consortium"/>
            <person name="Wilson R.K."/>
        </authorList>
    </citation>
    <scope>NUCLEOTIDE SEQUENCE [LARGE SCALE GENOMIC DNA]</scope>
    <source>
        <strain evidence="15">DF5081</strain>
    </source>
</reference>
<dbReference type="InterPro" id="IPR013746">
    <property type="entry name" value="HMG_CoA_synt_C_dom"/>
</dbReference>
<protein>
    <recommendedName>
        <fullName evidence="3 11">Hydroxymethylglutaryl-CoA synthase</fullName>
        <shortName evidence="11">HMG-CoA synthase</shortName>
        <ecNumber evidence="3 11">2.3.3.10</ecNumber>
    </recommendedName>
    <alternativeName>
        <fullName evidence="11">3-hydroxy-3-methylglutaryl coenzyme A synthase</fullName>
    </alternativeName>
</protein>
<feature type="domain" description="Hydroxymethylglutaryl-coenzyme A synthase C-terminal" evidence="13">
    <location>
        <begin position="183"/>
        <end position="449"/>
    </location>
</feature>
<evidence type="ECO:0000256" key="3">
    <source>
        <dbReference type="ARBA" id="ARBA00012978"/>
    </source>
</evidence>
<dbReference type="PANTHER" id="PTHR43323">
    <property type="entry name" value="3-HYDROXY-3-METHYLGLUTARYL COENZYME A SYNTHASE"/>
    <property type="match status" value="1"/>
</dbReference>
<evidence type="ECO:0000313" key="15">
    <source>
        <dbReference type="Proteomes" id="UP000005237"/>
    </source>
</evidence>
<dbReference type="SUPFAM" id="SSF53901">
    <property type="entry name" value="Thiolase-like"/>
    <property type="match status" value="2"/>
</dbReference>
<sequence>MSFNMGPLTPVTDVGIGAMELYFPQNYIDQADLEKYNKVSSGKYTIGLGQQQMGFCADNEDIVSISMTVTRNLLETYEILTDSIGCLVVGTETLIDKSKSVKTALMDLFPGNSDIEGVDIKNACFGGAQALLHAIDWVTVNHQMDNKNAIVVIADIAIYEDGPARCTGGAGAIAFLICPDAAIPIDRQFAACHMKNTWDFFKPISSTSSEYPVVDGSLSLASYLEAVRMTYTHFMEKLVRHGNKDVSIESFDALFFHSPFTKMVQKGLAVMHYTDAVLRGEKLNGVDTETKLDENDRASLAKMIELSTLVWKNKTDPYLIFNRRIGNMYTPSLFAQLLAYLASDNCTTEGDKNVLFFAYGSGLASAVFPGRVRRSSSNLEKLREVALSAIKRLDQRHRFTAEEFTETLKLRETFLHSNEFPRIPNGTVLFPNTFCLTSMDELYRRKYAITECEVVNGNGVHS</sequence>
<dbReference type="PANTHER" id="PTHR43323:SF2">
    <property type="entry name" value="HYDROXYMETHYLGLUTARYL-COA SYNTHASE"/>
    <property type="match status" value="1"/>
</dbReference>
<comment type="catalytic activity">
    <reaction evidence="7">
        <text>acetoacetyl-CoA + acetyl-CoA + H2O = (3S)-3-hydroxy-3-methylglutaryl-CoA + CoA + H(+)</text>
        <dbReference type="Rhea" id="RHEA:10188"/>
        <dbReference type="ChEBI" id="CHEBI:15377"/>
        <dbReference type="ChEBI" id="CHEBI:15378"/>
        <dbReference type="ChEBI" id="CHEBI:43074"/>
        <dbReference type="ChEBI" id="CHEBI:57286"/>
        <dbReference type="ChEBI" id="CHEBI:57287"/>
        <dbReference type="ChEBI" id="CHEBI:57288"/>
        <dbReference type="EC" id="2.3.3.10"/>
    </reaction>
    <physiologicalReaction direction="left-to-right" evidence="7">
        <dbReference type="Rhea" id="RHEA:10189"/>
    </physiologicalReaction>
</comment>
<evidence type="ECO:0000256" key="7">
    <source>
        <dbReference type="ARBA" id="ARBA00049887"/>
    </source>
</evidence>
<comment type="function">
    <text evidence="11">Catalyzes the condensation of acetyl-CoA with acetoacetyl-CoA to form HMG-CoA.</text>
</comment>
<feature type="active site" description="Proton donor/acceptor" evidence="9">
    <location>
        <position position="257"/>
    </location>
</feature>
<feature type="binding site" evidence="10">
    <location>
        <position position="266"/>
    </location>
    <ligand>
        <name>CoA</name>
        <dbReference type="ChEBI" id="CHEBI:57287"/>
    </ligand>
</feature>
<evidence type="ECO:0000256" key="2">
    <source>
        <dbReference type="ARBA" id="ARBA00007061"/>
    </source>
</evidence>
<dbReference type="Pfam" id="PF08540">
    <property type="entry name" value="HMG_CoA_synt_C"/>
    <property type="match status" value="1"/>
</dbReference>